<dbReference type="PROSITE" id="PS50109">
    <property type="entry name" value="HIS_KIN"/>
    <property type="match status" value="1"/>
</dbReference>
<dbReference type="GO" id="GO:0000155">
    <property type="term" value="F:phosphorelay sensor kinase activity"/>
    <property type="evidence" value="ECO:0007669"/>
    <property type="project" value="InterPro"/>
</dbReference>
<dbReference type="EC" id="2.7.13.3" evidence="2"/>
<dbReference type="InterPro" id="IPR005467">
    <property type="entry name" value="His_kinase_dom"/>
</dbReference>
<dbReference type="InterPro" id="IPR003661">
    <property type="entry name" value="HisK_dim/P_dom"/>
</dbReference>
<dbReference type="InterPro" id="IPR000014">
    <property type="entry name" value="PAS"/>
</dbReference>
<dbReference type="Pfam" id="PF00512">
    <property type="entry name" value="HisKA"/>
    <property type="match status" value="1"/>
</dbReference>
<dbReference type="CDD" id="cd00082">
    <property type="entry name" value="HisKA"/>
    <property type="match status" value="1"/>
</dbReference>
<comment type="catalytic activity">
    <reaction evidence="1">
        <text>ATP + protein L-histidine = ADP + protein N-phospho-L-histidine.</text>
        <dbReference type="EC" id="2.7.13.3"/>
    </reaction>
</comment>
<evidence type="ECO:0000256" key="7">
    <source>
        <dbReference type="SAM" id="MobiDB-lite"/>
    </source>
</evidence>
<dbReference type="STRING" id="1936003.STSP2_00912"/>
<dbReference type="PRINTS" id="PR00344">
    <property type="entry name" value="BCTRLSENSOR"/>
</dbReference>
<keyword evidence="4" id="KW-0902">Two-component regulatory system</keyword>
<dbReference type="InterPro" id="IPR003594">
    <property type="entry name" value="HATPase_dom"/>
</dbReference>
<dbReference type="CDD" id="cd00156">
    <property type="entry name" value="REC"/>
    <property type="match status" value="1"/>
</dbReference>
<dbReference type="NCBIfam" id="TIGR00229">
    <property type="entry name" value="sensory_box"/>
    <property type="match status" value="1"/>
</dbReference>
<dbReference type="EMBL" id="CP019791">
    <property type="protein sequence ID" value="AQT67763.1"/>
    <property type="molecule type" value="Genomic_DNA"/>
</dbReference>
<sequence length="772" mass="84449">MQYQENIRVLIVEDDPSARELVERVLRKSSDLARCHIQAAPNLASARQLLRENSFDNILLDLGLPDSAGTETLEKIRDIDPNVSIVVISGNDDNDTSIRAIKLGADYYIVKNKGMHEVLPRSICNAIRSRASRMPNSDSACEVLESKLRNSEQLLKNTRSDFMTIFDSVPAAIWYRDREGTILRANKTAAESVGKRVKDLIGKNYYDIFSSAAQTARSKDLAVIESGETIRGDVRCFKNHLDNVRYALVDRIPYKDSSGDIAGVIVFALDITDRKISDENLAKAREQLEAVNSRLAESAREANELAEKAQKASETKSRFLASVTHEIRTPINSILGFADLLQDEPLSTQQKHCVQMISSASNSLLDLINDLLDFSKIEAGKLSVQNEPVSIEALLTNVFNLLKPQANAQGIDLKLNLRPGLPANVQTDPARLKQCLINLLGNAVKFTEQGSVCLCAQAIQTDGKHSLAISVRDTGIGIPADKQEMIFDAFAQADITTSSKYGGTGLGLAVTAKLVDLLNGTIDLDSAPGKGSTFTINLPLQHSSFQKPAAPKQPAHIAAPTAAVNEVFVLTNDSHNSMLLSACLGSTPYHLRSFHESAQLLQTLQRIRPALLIIDSDLTTEQTLQALPHELPAILLGRTDTLPTDPENIRQLPKPLTRKALANTVSDMLPHTSPPESSSTNRSNDQQLPPELRPLLEKLSRISRSLKGAAQRNDWEFIDKVSQILNDIAGTSGIEFFENSSHDLNKAAAARQPDLIDEVAAELAGFCNSQMP</sequence>
<keyword evidence="13" id="KW-1185">Reference proteome</keyword>
<dbReference type="Pfam" id="PF08448">
    <property type="entry name" value="PAS_4"/>
    <property type="match status" value="1"/>
</dbReference>
<dbReference type="Pfam" id="PF00072">
    <property type="entry name" value="Response_reg"/>
    <property type="match status" value="1"/>
</dbReference>
<dbReference type="SMART" id="SM00448">
    <property type="entry name" value="REC"/>
    <property type="match status" value="1"/>
</dbReference>
<evidence type="ECO:0000259" key="8">
    <source>
        <dbReference type="PROSITE" id="PS50109"/>
    </source>
</evidence>
<dbReference type="SMART" id="SM00091">
    <property type="entry name" value="PAS"/>
    <property type="match status" value="1"/>
</dbReference>
<dbReference type="SMART" id="SM00388">
    <property type="entry name" value="HisKA"/>
    <property type="match status" value="1"/>
</dbReference>
<dbReference type="SUPFAM" id="SSF55785">
    <property type="entry name" value="PYP-like sensor domain (PAS domain)"/>
    <property type="match status" value="1"/>
</dbReference>
<dbReference type="Proteomes" id="UP000189674">
    <property type="component" value="Chromosome"/>
</dbReference>
<dbReference type="CDD" id="cd00130">
    <property type="entry name" value="PAS"/>
    <property type="match status" value="1"/>
</dbReference>
<evidence type="ECO:0000259" key="9">
    <source>
        <dbReference type="PROSITE" id="PS50110"/>
    </source>
</evidence>
<dbReference type="SUPFAM" id="SSF55874">
    <property type="entry name" value="ATPase domain of HSP90 chaperone/DNA topoisomerase II/histidine kinase"/>
    <property type="match status" value="1"/>
</dbReference>
<keyword evidence="6" id="KW-0175">Coiled coil</keyword>
<dbReference type="Gene3D" id="3.30.565.10">
    <property type="entry name" value="Histidine kinase-like ATPase, C-terminal domain"/>
    <property type="match status" value="1"/>
</dbReference>
<name>A0A1U9NIK8_9BACT</name>
<dbReference type="InterPro" id="IPR036097">
    <property type="entry name" value="HisK_dim/P_sf"/>
</dbReference>
<dbReference type="RefSeq" id="WP_146660213.1">
    <property type="nucleotide sequence ID" value="NZ_CP019791.1"/>
</dbReference>
<feature type="domain" description="PAS" evidence="10">
    <location>
        <begin position="158"/>
        <end position="209"/>
    </location>
</feature>
<evidence type="ECO:0000313" key="13">
    <source>
        <dbReference type="Proteomes" id="UP000189674"/>
    </source>
</evidence>
<dbReference type="FunFam" id="3.30.565.10:FF:000010">
    <property type="entry name" value="Sensor histidine kinase RcsC"/>
    <property type="match status" value="1"/>
</dbReference>
<dbReference type="Pfam" id="PF02518">
    <property type="entry name" value="HATPase_c"/>
    <property type="match status" value="1"/>
</dbReference>
<evidence type="ECO:0000259" key="11">
    <source>
        <dbReference type="PROSITE" id="PS50113"/>
    </source>
</evidence>
<evidence type="ECO:0000256" key="3">
    <source>
        <dbReference type="ARBA" id="ARBA00022553"/>
    </source>
</evidence>
<evidence type="ECO:0000256" key="2">
    <source>
        <dbReference type="ARBA" id="ARBA00012438"/>
    </source>
</evidence>
<dbReference type="AlphaFoldDB" id="A0A1U9NIK8"/>
<evidence type="ECO:0000259" key="10">
    <source>
        <dbReference type="PROSITE" id="PS50112"/>
    </source>
</evidence>
<dbReference type="PROSITE" id="PS50112">
    <property type="entry name" value="PAS"/>
    <property type="match status" value="1"/>
</dbReference>
<dbReference type="KEGG" id="alus:STSP2_00912"/>
<feature type="region of interest" description="Disordered" evidence="7">
    <location>
        <begin position="667"/>
        <end position="690"/>
    </location>
</feature>
<keyword evidence="3 5" id="KW-0597">Phosphoprotein</keyword>
<protein>
    <recommendedName>
        <fullName evidence="2">histidine kinase</fullName>
        <ecNumber evidence="2">2.7.13.3</ecNumber>
    </recommendedName>
</protein>
<feature type="domain" description="PAC" evidence="11">
    <location>
        <begin position="230"/>
        <end position="283"/>
    </location>
</feature>
<dbReference type="SMART" id="SM00387">
    <property type="entry name" value="HATPase_c"/>
    <property type="match status" value="1"/>
</dbReference>
<dbReference type="InterPro" id="IPR001789">
    <property type="entry name" value="Sig_transdc_resp-reg_receiver"/>
</dbReference>
<dbReference type="InterPro" id="IPR000700">
    <property type="entry name" value="PAS-assoc_C"/>
</dbReference>
<dbReference type="Gene3D" id="1.10.287.130">
    <property type="match status" value="1"/>
</dbReference>
<keyword evidence="12" id="KW-0418">Kinase</keyword>
<dbReference type="SUPFAM" id="SSF47384">
    <property type="entry name" value="Homodimeric domain of signal transducing histidine kinase"/>
    <property type="match status" value="1"/>
</dbReference>
<dbReference type="OrthoDB" id="259454at2"/>
<keyword evidence="12" id="KW-0808">Transferase</keyword>
<dbReference type="InterPro" id="IPR004358">
    <property type="entry name" value="Sig_transdc_His_kin-like_C"/>
</dbReference>
<dbReference type="InterPro" id="IPR035965">
    <property type="entry name" value="PAS-like_dom_sf"/>
</dbReference>
<evidence type="ECO:0000256" key="6">
    <source>
        <dbReference type="SAM" id="Coils"/>
    </source>
</evidence>
<evidence type="ECO:0000256" key="5">
    <source>
        <dbReference type="PROSITE-ProRule" id="PRU00169"/>
    </source>
</evidence>
<dbReference type="PROSITE" id="PS50113">
    <property type="entry name" value="PAC"/>
    <property type="match status" value="1"/>
</dbReference>
<feature type="coiled-coil region" evidence="6">
    <location>
        <begin position="274"/>
        <end position="315"/>
    </location>
</feature>
<dbReference type="InterPro" id="IPR011006">
    <property type="entry name" value="CheY-like_superfamily"/>
</dbReference>
<dbReference type="InterPro" id="IPR013656">
    <property type="entry name" value="PAS_4"/>
</dbReference>
<evidence type="ECO:0000256" key="4">
    <source>
        <dbReference type="ARBA" id="ARBA00023012"/>
    </source>
</evidence>
<feature type="domain" description="Response regulatory" evidence="9">
    <location>
        <begin position="8"/>
        <end position="126"/>
    </location>
</feature>
<feature type="modified residue" description="4-aspartylphosphate" evidence="5">
    <location>
        <position position="61"/>
    </location>
</feature>
<gene>
    <name evidence="12" type="primary">barA_1</name>
    <name evidence="12" type="ORF">STSP2_00912</name>
</gene>
<dbReference type="CDD" id="cd16922">
    <property type="entry name" value="HATPase_EvgS-ArcB-TorS-like"/>
    <property type="match status" value="1"/>
</dbReference>
<dbReference type="SUPFAM" id="SSF52172">
    <property type="entry name" value="CheY-like"/>
    <property type="match status" value="1"/>
</dbReference>
<dbReference type="Gene3D" id="3.30.450.20">
    <property type="entry name" value="PAS domain"/>
    <property type="match status" value="1"/>
</dbReference>
<feature type="domain" description="Histidine kinase" evidence="8">
    <location>
        <begin position="322"/>
        <end position="542"/>
    </location>
</feature>
<reference evidence="13" key="1">
    <citation type="submission" date="2017-02" db="EMBL/GenBank/DDBJ databases">
        <title>Comparative genomics and description of representatives of a novel lineage of planctomycetes thriving in anoxic sediments.</title>
        <authorList>
            <person name="Spring S."/>
            <person name="Bunk B."/>
            <person name="Sproer C."/>
        </authorList>
    </citation>
    <scope>NUCLEOTIDE SEQUENCE [LARGE SCALE GENOMIC DNA]</scope>
    <source>
        <strain evidence="13">ST-NAGAB-D1</strain>
    </source>
</reference>
<accession>A0A1U9NIK8</accession>
<proteinExistence type="predicted"/>
<evidence type="ECO:0000313" key="12">
    <source>
        <dbReference type="EMBL" id="AQT67763.1"/>
    </source>
</evidence>
<dbReference type="Gene3D" id="3.40.50.2300">
    <property type="match status" value="1"/>
</dbReference>
<organism evidence="12 13">
    <name type="scientific">Anaerohalosphaera lusitana</name>
    <dbReference type="NCBI Taxonomy" id="1936003"/>
    <lineage>
        <taxon>Bacteria</taxon>
        <taxon>Pseudomonadati</taxon>
        <taxon>Planctomycetota</taxon>
        <taxon>Phycisphaerae</taxon>
        <taxon>Sedimentisphaerales</taxon>
        <taxon>Anaerohalosphaeraceae</taxon>
        <taxon>Anaerohalosphaera</taxon>
    </lineage>
</organism>
<dbReference type="PANTHER" id="PTHR45339">
    <property type="entry name" value="HYBRID SIGNAL TRANSDUCTION HISTIDINE KINASE J"/>
    <property type="match status" value="1"/>
</dbReference>
<evidence type="ECO:0000256" key="1">
    <source>
        <dbReference type="ARBA" id="ARBA00000085"/>
    </source>
</evidence>
<feature type="compositionally biased region" description="Polar residues" evidence="7">
    <location>
        <begin position="674"/>
        <end position="687"/>
    </location>
</feature>
<dbReference type="PROSITE" id="PS50110">
    <property type="entry name" value="RESPONSE_REGULATORY"/>
    <property type="match status" value="1"/>
</dbReference>
<dbReference type="PANTHER" id="PTHR45339:SF1">
    <property type="entry name" value="HYBRID SIGNAL TRANSDUCTION HISTIDINE KINASE J"/>
    <property type="match status" value="1"/>
</dbReference>
<dbReference type="InterPro" id="IPR036890">
    <property type="entry name" value="HATPase_C_sf"/>
</dbReference>